<evidence type="ECO:0000313" key="1">
    <source>
        <dbReference type="EMBL" id="AWG25843.1"/>
    </source>
</evidence>
<reference evidence="1 2" key="1">
    <citation type="submission" date="2017-04" db="EMBL/GenBank/DDBJ databases">
        <title>Complete genome sequence of Flavobacterium kingsejong AJ004.</title>
        <authorList>
            <person name="Lee P.C."/>
        </authorList>
    </citation>
    <scope>NUCLEOTIDE SEQUENCE [LARGE SCALE GENOMIC DNA]</scope>
    <source>
        <strain evidence="1 2">AJ004</strain>
    </source>
</reference>
<proteinExistence type="predicted"/>
<dbReference type="Proteomes" id="UP000244677">
    <property type="component" value="Chromosome"/>
</dbReference>
<dbReference type="Pfam" id="PF13707">
    <property type="entry name" value="RloB"/>
    <property type="match status" value="1"/>
</dbReference>
<evidence type="ECO:0008006" key="3">
    <source>
        <dbReference type="Google" id="ProtNLM"/>
    </source>
</evidence>
<accession>A0A2S1LQ10</accession>
<gene>
    <name evidence="1" type="ORF">FK004_11735</name>
</gene>
<sequence>MPKSTKAIKVTDKAKAWNKKAKSSNYKIDTIPVNKIILIVCEGQTEKLYFESFPVLGMKVEAIDLRGQSKLKLIESTQKIIEISDSEYDGVWCVFDMDVKRGAEEFSDFDNSIEKGIELGYNIAYSNDSFELWFYLHFEYTDAEHLRGFYYDELGKKFGINYVREGKKYAFCLQLYNTLMEDENSSQEKAIDRAEKLFKKVKDLPFHQQNPVTKVFELVKELNKNLRR</sequence>
<dbReference type="KEGG" id="fki:FK004_11735"/>
<name>A0A2S1LQ10_9FLAO</name>
<dbReference type="EMBL" id="CP020919">
    <property type="protein sequence ID" value="AWG25843.1"/>
    <property type="molecule type" value="Genomic_DNA"/>
</dbReference>
<dbReference type="InterPro" id="IPR025591">
    <property type="entry name" value="RloB"/>
</dbReference>
<dbReference type="OrthoDB" id="9796523at2"/>
<dbReference type="AlphaFoldDB" id="A0A2S1LQ10"/>
<keyword evidence="2" id="KW-1185">Reference proteome</keyword>
<dbReference type="RefSeq" id="WP_108737402.1">
    <property type="nucleotide sequence ID" value="NZ_CP020919.1"/>
</dbReference>
<evidence type="ECO:0000313" key="2">
    <source>
        <dbReference type="Proteomes" id="UP000244677"/>
    </source>
</evidence>
<protein>
    <recommendedName>
        <fullName evidence="3">RloB-like protein</fullName>
    </recommendedName>
</protein>
<organism evidence="1 2">
    <name type="scientific">Flavobacterium kingsejongi</name>
    <dbReference type="NCBI Taxonomy" id="1678728"/>
    <lineage>
        <taxon>Bacteria</taxon>
        <taxon>Pseudomonadati</taxon>
        <taxon>Bacteroidota</taxon>
        <taxon>Flavobacteriia</taxon>
        <taxon>Flavobacteriales</taxon>
        <taxon>Flavobacteriaceae</taxon>
        <taxon>Flavobacterium</taxon>
    </lineage>
</organism>